<name>A0A3A8PW82_9BACT</name>
<dbReference type="InterPro" id="IPR032710">
    <property type="entry name" value="NTF2-like_dom_sf"/>
</dbReference>
<organism evidence="2 3">
    <name type="scientific">Corallococcus llansteffanensis</name>
    <dbReference type="NCBI Taxonomy" id="2316731"/>
    <lineage>
        <taxon>Bacteria</taxon>
        <taxon>Pseudomonadati</taxon>
        <taxon>Myxococcota</taxon>
        <taxon>Myxococcia</taxon>
        <taxon>Myxococcales</taxon>
        <taxon>Cystobacterineae</taxon>
        <taxon>Myxococcaceae</taxon>
        <taxon>Corallococcus</taxon>
    </lineage>
</organism>
<dbReference type="EMBL" id="RAWB01000137">
    <property type="protein sequence ID" value="RKH59290.1"/>
    <property type="molecule type" value="Genomic_DNA"/>
</dbReference>
<protein>
    <submittedName>
        <fullName evidence="2">Nuclear transport factor 2 family protein</fullName>
    </submittedName>
</protein>
<proteinExistence type="predicted"/>
<sequence>MSRVTPELVANAYAALMSGDRNEIGKYWAEDMRWYVPGHNMLSGWKTGLNAFLGFMRQVGELSGNSFRMDNICTTTSDEYSADVTRNRGQCASIPAKQLDITAVHVLRWRDGKVIEGRGAIMGDGTAQYDQFWSPV</sequence>
<evidence type="ECO:0000313" key="2">
    <source>
        <dbReference type="EMBL" id="RKH59290.1"/>
    </source>
</evidence>
<dbReference type="RefSeq" id="WP_120644101.1">
    <property type="nucleotide sequence ID" value="NZ_RAWB01000137.1"/>
</dbReference>
<dbReference type="SUPFAM" id="SSF54427">
    <property type="entry name" value="NTF2-like"/>
    <property type="match status" value="1"/>
</dbReference>
<dbReference type="Pfam" id="PF12680">
    <property type="entry name" value="SnoaL_2"/>
    <property type="match status" value="1"/>
</dbReference>
<dbReference type="AlphaFoldDB" id="A0A3A8PW82"/>
<accession>A0A3A8PW82</accession>
<keyword evidence="3" id="KW-1185">Reference proteome</keyword>
<evidence type="ECO:0000259" key="1">
    <source>
        <dbReference type="Pfam" id="PF12680"/>
    </source>
</evidence>
<evidence type="ECO:0000313" key="3">
    <source>
        <dbReference type="Proteomes" id="UP000272888"/>
    </source>
</evidence>
<dbReference type="Proteomes" id="UP000272888">
    <property type="component" value="Unassembled WGS sequence"/>
</dbReference>
<dbReference type="InterPro" id="IPR037401">
    <property type="entry name" value="SnoaL-like"/>
</dbReference>
<feature type="domain" description="SnoaL-like" evidence="1">
    <location>
        <begin position="10"/>
        <end position="116"/>
    </location>
</feature>
<reference evidence="3" key="1">
    <citation type="submission" date="2018-09" db="EMBL/GenBank/DDBJ databases">
        <authorList>
            <person name="Livingstone P.G."/>
            <person name="Whitworth D.E."/>
        </authorList>
    </citation>
    <scope>NUCLEOTIDE SEQUENCE [LARGE SCALE GENOMIC DNA]</scope>
    <source>
        <strain evidence="3">CA051B</strain>
    </source>
</reference>
<gene>
    <name evidence="2" type="ORF">D7V93_15195</name>
</gene>
<comment type="caution">
    <text evidence="2">The sequence shown here is derived from an EMBL/GenBank/DDBJ whole genome shotgun (WGS) entry which is preliminary data.</text>
</comment>
<dbReference type="Gene3D" id="3.10.450.50">
    <property type="match status" value="1"/>
</dbReference>